<dbReference type="AlphaFoldDB" id="A0A1I2GCS4"/>
<organism evidence="1 2">
    <name type="scientific">Dyella marensis</name>
    <dbReference type="NCBI Taxonomy" id="500610"/>
    <lineage>
        <taxon>Bacteria</taxon>
        <taxon>Pseudomonadati</taxon>
        <taxon>Pseudomonadota</taxon>
        <taxon>Gammaproteobacteria</taxon>
        <taxon>Lysobacterales</taxon>
        <taxon>Rhodanobacteraceae</taxon>
        <taxon>Dyella</taxon>
    </lineage>
</organism>
<evidence type="ECO:0000313" key="2">
    <source>
        <dbReference type="Proteomes" id="UP000199477"/>
    </source>
</evidence>
<name>A0A1I2GCS4_9GAMM</name>
<sequence length="109" mass="12380">MGNRLFYARSCDPAVRTLPSGFPDPFPMADLILYQRDYCHLCDQALAVMAEARAPDFDSVWVDDAQELEERYGTRVPVLRDARNGRELDWPFDAAAVRAFLAIKISPML</sequence>
<dbReference type="EMBL" id="FONH01000008">
    <property type="protein sequence ID" value="SFF15544.1"/>
    <property type="molecule type" value="Genomic_DNA"/>
</dbReference>
<accession>A0A1I2GCS4</accession>
<reference evidence="2" key="1">
    <citation type="submission" date="2016-10" db="EMBL/GenBank/DDBJ databases">
        <authorList>
            <person name="Varghese N."/>
            <person name="Submissions S."/>
        </authorList>
    </citation>
    <scope>NUCLEOTIDE SEQUENCE [LARGE SCALE GENOMIC DNA]</scope>
    <source>
        <strain evidence="2">UNC178MFTsu3.1</strain>
    </source>
</reference>
<dbReference type="Proteomes" id="UP000199477">
    <property type="component" value="Unassembled WGS sequence"/>
</dbReference>
<proteinExistence type="predicted"/>
<keyword evidence="2" id="KW-1185">Reference proteome</keyword>
<gene>
    <name evidence="1" type="ORF">SAMN02799615_02613</name>
</gene>
<evidence type="ECO:0000313" key="1">
    <source>
        <dbReference type="EMBL" id="SFF15544.1"/>
    </source>
</evidence>
<protein>
    <submittedName>
        <fullName evidence="1">Glutaredoxin-like domain</fullName>
    </submittedName>
</protein>
<dbReference type="InterPro" id="IPR008554">
    <property type="entry name" value="Glutaredoxin-like"/>
</dbReference>
<dbReference type="STRING" id="500610.SAMN02799615_02613"/>
<dbReference type="SUPFAM" id="SSF52833">
    <property type="entry name" value="Thioredoxin-like"/>
    <property type="match status" value="1"/>
</dbReference>
<dbReference type="Pfam" id="PF05768">
    <property type="entry name" value="Glrx-like"/>
    <property type="match status" value="1"/>
</dbReference>
<dbReference type="InterPro" id="IPR036249">
    <property type="entry name" value="Thioredoxin-like_sf"/>
</dbReference>
<dbReference type="Gene3D" id="3.40.30.10">
    <property type="entry name" value="Glutaredoxin"/>
    <property type="match status" value="1"/>
</dbReference>